<evidence type="ECO:0000313" key="3">
    <source>
        <dbReference type="Proteomes" id="UP000026962"/>
    </source>
</evidence>
<evidence type="ECO:0000313" key="2">
    <source>
        <dbReference type="EnsemblPlants" id="OPUNC07G08860.1"/>
    </source>
</evidence>
<dbReference type="EnsemblPlants" id="OPUNC07G08860.1">
    <property type="protein sequence ID" value="OPUNC07G08860.1"/>
    <property type="gene ID" value="OPUNC07G08860"/>
</dbReference>
<accession>A0A0E0LJ57</accession>
<reference evidence="2" key="1">
    <citation type="submission" date="2015-04" db="UniProtKB">
        <authorList>
            <consortium name="EnsemblPlants"/>
        </authorList>
    </citation>
    <scope>IDENTIFICATION</scope>
</reference>
<reference evidence="2" key="2">
    <citation type="submission" date="2018-05" db="EMBL/GenBank/DDBJ databases">
        <title>OpunRS2 (Oryza punctata Reference Sequence Version 2).</title>
        <authorList>
            <person name="Zhang J."/>
            <person name="Kudrna D."/>
            <person name="Lee S."/>
            <person name="Talag J."/>
            <person name="Welchert J."/>
            <person name="Wing R.A."/>
        </authorList>
    </citation>
    <scope>NUCLEOTIDE SEQUENCE [LARGE SCALE GENOMIC DNA]</scope>
</reference>
<dbReference type="Gramene" id="OPUNC07G08860.1">
    <property type="protein sequence ID" value="OPUNC07G08860.1"/>
    <property type="gene ID" value="OPUNC07G08860"/>
</dbReference>
<keyword evidence="3" id="KW-1185">Reference proteome</keyword>
<dbReference type="Proteomes" id="UP000026962">
    <property type="component" value="Chromosome 7"/>
</dbReference>
<feature type="compositionally biased region" description="Polar residues" evidence="1">
    <location>
        <begin position="39"/>
        <end position="56"/>
    </location>
</feature>
<organism evidence="2">
    <name type="scientific">Oryza punctata</name>
    <name type="common">Red rice</name>
    <dbReference type="NCBI Taxonomy" id="4537"/>
    <lineage>
        <taxon>Eukaryota</taxon>
        <taxon>Viridiplantae</taxon>
        <taxon>Streptophyta</taxon>
        <taxon>Embryophyta</taxon>
        <taxon>Tracheophyta</taxon>
        <taxon>Spermatophyta</taxon>
        <taxon>Magnoliopsida</taxon>
        <taxon>Liliopsida</taxon>
        <taxon>Poales</taxon>
        <taxon>Poaceae</taxon>
        <taxon>BOP clade</taxon>
        <taxon>Oryzoideae</taxon>
        <taxon>Oryzeae</taxon>
        <taxon>Oryzinae</taxon>
        <taxon>Oryza</taxon>
    </lineage>
</organism>
<name>A0A0E0LJ57_ORYPU</name>
<dbReference type="HOGENOM" id="CLU_1941519_0_0_1"/>
<protein>
    <submittedName>
        <fullName evidence="2">Uncharacterized protein</fullName>
    </submittedName>
</protein>
<feature type="region of interest" description="Disordered" evidence="1">
    <location>
        <begin position="28"/>
        <end position="56"/>
    </location>
</feature>
<sequence>MVFLSYKIGSQFLSSKLKPWTIPIPRGIPPRTPLHQRSDGTSVSQPCPPSTLTAAPSGSLTSPLILRFLPSIKPPPGLLNPASRQSCLQTRPLSLLMARPLATLCAGNPCGNLCIATCPIFWSPPLGIID</sequence>
<dbReference type="AlphaFoldDB" id="A0A0E0LJ57"/>
<evidence type="ECO:0000256" key="1">
    <source>
        <dbReference type="SAM" id="MobiDB-lite"/>
    </source>
</evidence>
<proteinExistence type="predicted"/>